<sequence length="135" mass="14513">MQLTLKKTAGGFWRLLPVLVGVLLLASLVVQIIPRLIHMGLFGHDDVTDSVVSALIASLSTGQPVVSYVLAGELQKAGIGLVAVTAFITAWVTVGIIPLPAEAVMLGWRFSLWRNLIAFLLSLLIAWLTVVTLRV</sequence>
<dbReference type="EMBL" id="DRKP01000153">
    <property type="protein sequence ID" value="HEB97215.1"/>
    <property type="molecule type" value="Genomic_DNA"/>
</dbReference>
<keyword evidence="1" id="KW-1133">Transmembrane helix</keyword>
<keyword evidence="1" id="KW-0812">Transmembrane</keyword>
<evidence type="ECO:0008006" key="3">
    <source>
        <dbReference type="Google" id="ProtNLM"/>
    </source>
</evidence>
<evidence type="ECO:0000313" key="2">
    <source>
        <dbReference type="EMBL" id="HEB97215.1"/>
    </source>
</evidence>
<comment type="caution">
    <text evidence="2">The sequence shown here is derived from an EMBL/GenBank/DDBJ whole genome shotgun (WGS) entry which is preliminary data.</text>
</comment>
<accession>A0A831RQ96</accession>
<protein>
    <recommendedName>
        <fullName evidence="3">Permease</fullName>
    </recommendedName>
</protein>
<gene>
    <name evidence="2" type="ORF">ENI96_12410</name>
</gene>
<proteinExistence type="predicted"/>
<evidence type="ECO:0000256" key="1">
    <source>
        <dbReference type="SAM" id="Phobius"/>
    </source>
</evidence>
<reference evidence="2" key="1">
    <citation type="journal article" date="2020" name="mSystems">
        <title>Genome- and Community-Level Interaction Insights into Carbon Utilization and Element Cycling Functions of Hydrothermarchaeota in Hydrothermal Sediment.</title>
        <authorList>
            <person name="Zhou Z."/>
            <person name="Liu Y."/>
            <person name="Xu W."/>
            <person name="Pan J."/>
            <person name="Luo Z.H."/>
            <person name="Li M."/>
        </authorList>
    </citation>
    <scope>NUCLEOTIDE SEQUENCE [LARGE SCALE GENOMIC DNA]</scope>
    <source>
        <strain evidence="2">HyVt-443</strain>
    </source>
</reference>
<dbReference type="Proteomes" id="UP000886251">
    <property type="component" value="Unassembled WGS sequence"/>
</dbReference>
<keyword evidence="1" id="KW-0472">Membrane</keyword>
<feature type="transmembrane region" description="Helical" evidence="1">
    <location>
        <begin position="112"/>
        <end position="133"/>
    </location>
</feature>
<feature type="transmembrane region" description="Helical" evidence="1">
    <location>
        <begin position="12"/>
        <end position="33"/>
    </location>
</feature>
<feature type="transmembrane region" description="Helical" evidence="1">
    <location>
        <begin position="78"/>
        <end position="100"/>
    </location>
</feature>
<feature type="transmembrane region" description="Helical" evidence="1">
    <location>
        <begin position="53"/>
        <end position="71"/>
    </location>
</feature>
<name>A0A831RQ96_9GAMM</name>
<dbReference type="AlphaFoldDB" id="A0A831RQ96"/>
<organism evidence="2">
    <name type="scientific">Sedimenticola thiotaurini</name>
    <dbReference type="NCBI Taxonomy" id="1543721"/>
    <lineage>
        <taxon>Bacteria</taxon>
        <taxon>Pseudomonadati</taxon>
        <taxon>Pseudomonadota</taxon>
        <taxon>Gammaproteobacteria</taxon>
        <taxon>Chromatiales</taxon>
        <taxon>Sedimenticolaceae</taxon>
        <taxon>Sedimenticola</taxon>
    </lineage>
</organism>